<gene>
    <name evidence="1" type="ORF">GXW76_15150</name>
</gene>
<accession>A0A9X9WZD6</accession>
<dbReference type="EMBL" id="JAAEDM010000043">
    <property type="protein sequence ID" value="MBR0672515.1"/>
    <property type="molecule type" value="Genomic_DNA"/>
</dbReference>
<reference evidence="1" key="2">
    <citation type="journal article" date="2021" name="Syst. Appl. Microbiol.">
        <title>Roseomonas hellenica sp. nov., isolated from roots of wild-growing Alkanna tinctoria.</title>
        <authorList>
            <person name="Rat A."/>
            <person name="Naranjo H.D."/>
            <person name="Lebbe L."/>
            <person name="Cnockaert M."/>
            <person name="Krigas N."/>
            <person name="Grigoriadou K."/>
            <person name="Maloupa E."/>
            <person name="Willems A."/>
        </authorList>
    </citation>
    <scope>NUCLEOTIDE SEQUENCE</scope>
    <source>
        <strain evidence="1">LMG 31231</strain>
    </source>
</reference>
<feature type="non-terminal residue" evidence="1">
    <location>
        <position position="334"/>
    </location>
</feature>
<organism evidence="1 2">
    <name type="scientific">Neoroseomonas soli</name>
    <dbReference type="NCBI Taxonomy" id="1081025"/>
    <lineage>
        <taxon>Bacteria</taxon>
        <taxon>Pseudomonadati</taxon>
        <taxon>Pseudomonadota</taxon>
        <taxon>Alphaproteobacteria</taxon>
        <taxon>Acetobacterales</taxon>
        <taxon>Acetobacteraceae</taxon>
        <taxon>Neoroseomonas</taxon>
    </lineage>
</organism>
<dbReference type="Proteomes" id="UP001138751">
    <property type="component" value="Unassembled WGS sequence"/>
</dbReference>
<keyword evidence="2" id="KW-1185">Reference proteome</keyword>
<proteinExistence type="predicted"/>
<protein>
    <submittedName>
        <fullName evidence="1">Uncharacterized protein</fullName>
    </submittedName>
</protein>
<reference evidence="1" key="1">
    <citation type="submission" date="2020-01" db="EMBL/GenBank/DDBJ databases">
        <authorList>
            <person name="Rat A."/>
        </authorList>
    </citation>
    <scope>NUCLEOTIDE SEQUENCE</scope>
    <source>
        <strain evidence="1">LMG 31231</strain>
    </source>
</reference>
<comment type="caution">
    <text evidence="1">The sequence shown here is derived from an EMBL/GenBank/DDBJ whole genome shotgun (WGS) entry which is preliminary data.</text>
</comment>
<evidence type="ECO:0000313" key="2">
    <source>
        <dbReference type="Proteomes" id="UP001138751"/>
    </source>
</evidence>
<sequence length="334" mass="35057">MRLVLAAVVIGGLGLGALAWRLEQEPLSMPWLARQVEQTLNRGATRLEIGDAAIAWAGWRQGHASPIEITLRQVRAVDGDGLVRAELPDAMLSLSLPWLLRGVVAPRMLELSGLSLTAVRGADGSFALDLGSLGEGQPAAPAADDGGAVLLATFAELMQPPSDDTPLAALRRVRLRETRLVVADAALGRNWTADVVSLALTRREGGGLDLAGVGAVSLAQERVPLRIDGMLDGRTRRGQVTFSLPAIRPAALARAAPPLGPLAALDAPASLALDVRLEGLRIPSMALARLRVGAGVIDLGDRGRIPLAALEADATFDEGTLRLERAVLRPAPPR</sequence>
<name>A0A9X9WZD6_9PROT</name>
<dbReference type="AlphaFoldDB" id="A0A9X9WZD6"/>
<evidence type="ECO:0000313" key="1">
    <source>
        <dbReference type="EMBL" id="MBR0672515.1"/>
    </source>
</evidence>